<feature type="transmembrane region" description="Helical" evidence="1">
    <location>
        <begin position="125"/>
        <end position="141"/>
    </location>
</feature>
<dbReference type="Proteomes" id="UP000247591">
    <property type="component" value="Unassembled WGS sequence"/>
</dbReference>
<organism evidence="2 3">
    <name type="scientific">Williamsia limnetica</name>
    <dbReference type="NCBI Taxonomy" id="882452"/>
    <lineage>
        <taxon>Bacteria</taxon>
        <taxon>Bacillati</taxon>
        <taxon>Actinomycetota</taxon>
        <taxon>Actinomycetes</taxon>
        <taxon>Mycobacteriales</taxon>
        <taxon>Nocardiaceae</taxon>
        <taxon>Williamsia</taxon>
    </lineage>
</organism>
<keyword evidence="1" id="KW-1133">Transmembrane helix</keyword>
<keyword evidence="1" id="KW-0472">Membrane</keyword>
<feature type="transmembrane region" description="Helical" evidence="1">
    <location>
        <begin position="100"/>
        <end position="119"/>
    </location>
</feature>
<name>A0A318RMN5_WILLI</name>
<evidence type="ECO:0000313" key="2">
    <source>
        <dbReference type="EMBL" id="PYE12480.1"/>
    </source>
</evidence>
<sequence>MTQPGPIAQLSEAITRHPIVSGLIPVLLAALKVVVVSGGDPQALRALVQDLDVLGLVLATFLPIGSTLLLWGFVFWAVAANKAVGKVDRAVGHTPEQNAYYTRLPVVSVIVVAVCYWSMPVVFLVSNIGIVVALTLLGVLFGRRERLWARSIYIFGIVLIVASIIIYPLVSGMWLTAERISARNERPEVGYVLSSDVRWTRYMNEDRRVIIVSSSEVTRREPVKSSGWFHETPKTLIGWP</sequence>
<gene>
    <name evidence="2" type="ORF">DFR67_12264</name>
</gene>
<evidence type="ECO:0000256" key="1">
    <source>
        <dbReference type="SAM" id="Phobius"/>
    </source>
</evidence>
<accession>A0A318RMN5</accession>
<dbReference type="EMBL" id="QJSP01000022">
    <property type="protein sequence ID" value="PYE12480.1"/>
    <property type="molecule type" value="Genomic_DNA"/>
</dbReference>
<keyword evidence="3" id="KW-1185">Reference proteome</keyword>
<feature type="transmembrane region" description="Helical" evidence="1">
    <location>
        <begin position="153"/>
        <end position="175"/>
    </location>
</feature>
<keyword evidence="1" id="KW-0812">Transmembrane</keyword>
<protein>
    <submittedName>
        <fullName evidence="2">Uncharacterized protein</fullName>
    </submittedName>
</protein>
<evidence type="ECO:0000313" key="3">
    <source>
        <dbReference type="Proteomes" id="UP000247591"/>
    </source>
</evidence>
<reference evidence="2 3" key="1">
    <citation type="submission" date="2018-06" db="EMBL/GenBank/DDBJ databases">
        <title>Genomic Encyclopedia of Type Strains, Phase IV (KMG-IV): sequencing the most valuable type-strain genomes for metagenomic binning, comparative biology and taxonomic classification.</title>
        <authorList>
            <person name="Goeker M."/>
        </authorList>
    </citation>
    <scope>NUCLEOTIDE SEQUENCE [LARGE SCALE GENOMIC DNA]</scope>
    <source>
        <strain evidence="2 3">DSM 45521</strain>
    </source>
</reference>
<comment type="caution">
    <text evidence="2">The sequence shown here is derived from an EMBL/GenBank/DDBJ whole genome shotgun (WGS) entry which is preliminary data.</text>
</comment>
<dbReference type="AlphaFoldDB" id="A0A318RMN5"/>
<feature type="transmembrane region" description="Helical" evidence="1">
    <location>
        <begin position="56"/>
        <end position="79"/>
    </location>
</feature>
<feature type="transmembrane region" description="Helical" evidence="1">
    <location>
        <begin position="19"/>
        <end position="36"/>
    </location>
</feature>
<proteinExistence type="predicted"/>